<accession>A0AAN7S633</accession>
<dbReference type="CDD" id="cd01650">
    <property type="entry name" value="RT_nLTR_like"/>
    <property type="match status" value="2"/>
</dbReference>
<dbReference type="Pfam" id="PF00078">
    <property type="entry name" value="RVT_1"/>
    <property type="match status" value="2"/>
</dbReference>
<dbReference type="InterPro" id="IPR000477">
    <property type="entry name" value="RT_dom"/>
</dbReference>
<dbReference type="SUPFAM" id="SSF56672">
    <property type="entry name" value="DNA/RNA polymerases"/>
    <property type="match status" value="2"/>
</dbReference>
<dbReference type="Proteomes" id="UP001333110">
    <property type="component" value="Unassembled WGS sequence"/>
</dbReference>
<proteinExistence type="predicted"/>
<sequence length="955" mass="108018">MHPRVLRELADVVAKPLSMIFEKSWQSGEVPGDWKKGNIAPIFKKGRKEDPGNYRPVSLTSVPGKIMEQIHLEAMLRHMEDREVIQDSQHWLHQGQVLPDQPRFDTVPHNILLSKLERYGFDGWTVQWIRNWLDGRIQRVAVNGSMSRWKSVTSGVPQGSVLGPVLFSIFINDIDSEIECTLSKFADDTKLSGAVDTPEGWDAIQRELGKLEKWACVNLMRFNEAKRRVLHLGGGNPQYQYRLGDDVIESSPAEKDLGVLKANPILGCIRRSVASRSREVILPLYSALVRPHLEYCIQLWSPQHKKEMDLLEQVQQRATKMIRGLEHLFYEDRLRELGLFSLEKRRLWGDLIAAFQYLKGAYRKDRDRLFSKACCDRTRSNVAKSGSAFAKQPQLPQPLLIRLLLQTLHQLRCPSLDTLQHLNVSLVVGGPKLNTGFEVRPHQCRVQGDDHCPSPAGHAISDTSLDAIGLLGHLGTLLAHIQPAVNQHPQATTHSGTSLPVPNVSAHVKAVVHMFISVDWRLVNVMSVYKKGQKEDPGNYRPVSQAGEGYGADHPECHHDNQAIRASQHGFMKGRSCLANLITFCDKVTCLVDEGKAVDVAYLDFSKAFDTVSHSILLEKLAAYALDKRTLCWVTNWLDGRAQRVVVNGVYSSWRPVTSGVPQGSVLGPVLFNIFINDLDEGIECTLSKFADDTKLCGSVDLLEGRKALQRDLDRLDRWAEVNCMGFNKAKCQVLHLGYSNPMQRYRLGEEWLENCQAEKDLGVLVDSRLNMSQQCAQVAKKANSILACIRNSVASRTRKVIVPLYSALVRPHLESCVQFWAPHYKRDIEVLERVQRRATKLVKGLEHKSDEEWLRELGLFSLEKRRLRGDLIALYSYLKGGCREVGVGLFSQVTSDRTRRNGFKLRQGRFRLDIRKFFFTERVVKHWNRLPREVVESPSLGGLELTQAHASNAP</sequence>
<dbReference type="PANTHER" id="PTHR33332">
    <property type="entry name" value="REVERSE TRANSCRIPTASE DOMAIN-CONTAINING PROTEIN"/>
    <property type="match status" value="1"/>
</dbReference>
<keyword evidence="3" id="KW-1185">Reference proteome</keyword>
<comment type="caution">
    <text evidence="2">The sequence shown here is derived from an EMBL/GenBank/DDBJ whole genome shotgun (WGS) entry which is preliminary data.</text>
</comment>
<dbReference type="AlphaFoldDB" id="A0AAN7S633"/>
<gene>
    <name evidence="2" type="ORF">QYF61_008101</name>
</gene>
<feature type="domain" description="Reverse transcriptase" evidence="1">
    <location>
        <begin position="509"/>
        <end position="766"/>
    </location>
</feature>
<dbReference type="InterPro" id="IPR043502">
    <property type="entry name" value="DNA/RNA_pol_sf"/>
</dbReference>
<dbReference type="PROSITE" id="PS50878">
    <property type="entry name" value="RT_POL"/>
    <property type="match status" value="2"/>
</dbReference>
<evidence type="ECO:0000313" key="3">
    <source>
        <dbReference type="Proteomes" id="UP001333110"/>
    </source>
</evidence>
<reference evidence="2 3" key="1">
    <citation type="journal article" date="2023" name="J. Hered.">
        <title>Chromosome-level genome of the wood stork (Mycteria americana) provides insight into avian chromosome evolution.</title>
        <authorList>
            <person name="Flamio R. Jr."/>
            <person name="Ramstad K.M."/>
        </authorList>
    </citation>
    <scope>NUCLEOTIDE SEQUENCE [LARGE SCALE GENOMIC DNA]</scope>
    <source>
        <strain evidence="2">JAX WOST 10</strain>
    </source>
</reference>
<evidence type="ECO:0000313" key="2">
    <source>
        <dbReference type="EMBL" id="KAK4829970.1"/>
    </source>
</evidence>
<name>A0AAN7S633_MYCAM</name>
<dbReference type="EMBL" id="JAUNZN010000001">
    <property type="protein sequence ID" value="KAK4829970.1"/>
    <property type="molecule type" value="Genomic_DNA"/>
</dbReference>
<organism evidence="2 3">
    <name type="scientific">Mycteria americana</name>
    <name type="common">Wood stork</name>
    <dbReference type="NCBI Taxonomy" id="33587"/>
    <lineage>
        <taxon>Eukaryota</taxon>
        <taxon>Metazoa</taxon>
        <taxon>Chordata</taxon>
        <taxon>Craniata</taxon>
        <taxon>Vertebrata</taxon>
        <taxon>Euteleostomi</taxon>
        <taxon>Archelosauria</taxon>
        <taxon>Archosauria</taxon>
        <taxon>Dinosauria</taxon>
        <taxon>Saurischia</taxon>
        <taxon>Theropoda</taxon>
        <taxon>Coelurosauria</taxon>
        <taxon>Aves</taxon>
        <taxon>Neognathae</taxon>
        <taxon>Neoaves</taxon>
        <taxon>Aequornithes</taxon>
        <taxon>Ciconiiformes</taxon>
        <taxon>Ciconiidae</taxon>
        <taxon>Mycteria</taxon>
    </lineage>
</organism>
<feature type="domain" description="Reverse transcriptase" evidence="1">
    <location>
        <begin position="23"/>
        <end position="247"/>
    </location>
</feature>
<protein>
    <recommendedName>
        <fullName evidence="1">Reverse transcriptase domain-containing protein</fullName>
    </recommendedName>
</protein>
<evidence type="ECO:0000259" key="1">
    <source>
        <dbReference type="PROSITE" id="PS50878"/>
    </source>
</evidence>